<dbReference type="EMBL" id="LT629689">
    <property type="protein sequence ID" value="SDE87898.1"/>
    <property type="molecule type" value="Genomic_DNA"/>
</dbReference>
<evidence type="ECO:0000313" key="5">
    <source>
        <dbReference type="Proteomes" id="UP000182858"/>
    </source>
</evidence>
<dbReference type="SUPFAM" id="SSF46955">
    <property type="entry name" value="Putative DNA-binding domain"/>
    <property type="match status" value="1"/>
</dbReference>
<name>A0A5C5QCX9_9PSED</name>
<dbReference type="Pfam" id="PF02316">
    <property type="entry name" value="HTH_Tnp_Mu_1"/>
    <property type="match status" value="1"/>
</dbReference>
<dbReference type="EMBL" id="VFET01000014">
    <property type="protein sequence ID" value="TWS03176.1"/>
    <property type="molecule type" value="Genomic_DNA"/>
</dbReference>
<dbReference type="InterPro" id="IPR015378">
    <property type="entry name" value="Transposase-like_Mu_C"/>
</dbReference>
<gene>
    <name evidence="4" type="ORF">FIV36_17860</name>
    <name evidence="3" type="ORF">SAMN05216591_1252</name>
</gene>
<sequence>MRNWYSAQDLAGLPGMPSTVQGISYRAKRESWECQLRLGQGGGREYAFAILPKETQTALITATVANEALPQSVEPHVILAGRDSEKASRLNDSQSSVMTARLAFVREIERMSKVVSQNRAILTLVALAKTGDLSPYLNDRVIRANDRKTEDRTLSERTLKRWLADYRAHGEIGLAPARRQKDMSVPTWAAEFLKHYQRPQKPSVEAAYEQFKQLHQDIQTSVCPSIHAVRRWLKKLSPSVRERGRMGPHELNALKAYNRRQADMLWPNDVWVADGHTFDAEVINPLTGQIFRPEITMVIDWGTRRIVGFSVNLAESTLATLDTLRDGVSRCGMYKVFYVDNGSGFDNAVVYEVNDRLGGTITHSLPYNSQARGVIERPHKTILVRLAKTFESYIGADMDKEAATKTHKLSRKQLALGIAPTVVPEFSVFFAALQQALDDYNRRPHRGLPKFRDPATLRKRHQSPMESWKSAEAEGWEPLLADANIVESLTRPQVERTVHRCQVQWNSGTYFLKDLDGFHGEQVRVAYDFRDSSRVWVHSLEGDLIGEALLDGNASPAMPKTMLEKASEKRERGQLSRLVKKAKTITGQDVEMRVIAPQSSQYDLSPDQLAEAQRFAQLAAPQASAFELPTDPTARYRLWHQIDARITSGESLTAEETQWHARYPQHLDFKSIQQMFAFADQARA</sequence>
<feature type="domain" description="HTH Mu-type" evidence="2">
    <location>
        <begin position="1"/>
        <end position="67"/>
    </location>
</feature>
<dbReference type="Proteomes" id="UP000182858">
    <property type="component" value="Chromosome I"/>
</dbReference>
<dbReference type="PROSITE" id="PS51702">
    <property type="entry name" value="HTH_MU"/>
    <property type="match status" value="1"/>
</dbReference>
<dbReference type="Pfam" id="PF09299">
    <property type="entry name" value="Mu-transpos_C"/>
    <property type="match status" value="1"/>
</dbReference>
<dbReference type="InterPro" id="IPR001584">
    <property type="entry name" value="Integrase_cat-core"/>
</dbReference>
<feature type="domain" description="Integrase catalytic" evidence="1">
    <location>
        <begin position="263"/>
        <end position="472"/>
    </location>
</feature>
<dbReference type="SUPFAM" id="SSF50610">
    <property type="entry name" value="mu transposase, C-terminal domain"/>
    <property type="match status" value="1"/>
</dbReference>
<evidence type="ECO:0000313" key="6">
    <source>
        <dbReference type="Proteomes" id="UP000317951"/>
    </source>
</evidence>
<evidence type="ECO:0000259" key="1">
    <source>
        <dbReference type="PROSITE" id="PS50994"/>
    </source>
</evidence>
<dbReference type="AlphaFoldDB" id="A0A5C5QCX9"/>
<reference evidence="4 6" key="2">
    <citation type="submission" date="2019-06" db="EMBL/GenBank/DDBJ databases">
        <title>Pseudomonas bimorpha sp. nov. isolated from bovine raw milk and skim milk concentrate.</title>
        <authorList>
            <person name="Hofmann K."/>
            <person name="Huptas C."/>
            <person name="Doll E."/>
            <person name="Scherer S."/>
            <person name="Wenning M."/>
        </authorList>
    </citation>
    <scope>NUCLEOTIDE SEQUENCE [LARGE SCALE GENOMIC DNA]</scope>
    <source>
        <strain evidence="4 6">DSM 17835</strain>
    </source>
</reference>
<dbReference type="InterPro" id="IPR009061">
    <property type="entry name" value="DNA-bd_dom_put_sf"/>
</dbReference>
<dbReference type="InterPro" id="IPR036388">
    <property type="entry name" value="WH-like_DNA-bd_sf"/>
</dbReference>
<evidence type="ECO:0000313" key="4">
    <source>
        <dbReference type="EMBL" id="TWS03176.1"/>
    </source>
</evidence>
<reference evidence="3 5" key="1">
    <citation type="submission" date="2016-10" db="EMBL/GenBank/DDBJ databases">
        <authorList>
            <person name="Varghese N."/>
            <person name="Submissions S."/>
        </authorList>
    </citation>
    <scope>NUCLEOTIDE SEQUENCE [LARGE SCALE GENOMIC DNA]</scope>
    <source>
        <strain evidence="3 5">DSM 17835</strain>
    </source>
</reference>
<organism evidence="4 6">
    <name type="scientific">Pseudomonas extremaustralis</name>
    <dbReference type="NCBI Taxonomy" id="359110"/>
    <lineage>
        <taxon>Bacteria</taxon>
        <taxon>Pseudomonadati</taxon>
        <taxon>Pseudomonadota</taxon>
        <taxon>Gammaproteobacteria</taxon>
        <taxon>Pseudomonadales</taxon>
        <taxon>Pseudomonadaceae</taxon>
        <taxon>Pseudomonas</taxon>
    </lineage>
</organism>
<accession>A0A5C5QCX9</accession>
<dbReference type="InterPro" id="IPR012337">
    <property type="entry name" value="RNaseH-like_sf"/>
</dbReference>
<dbReference type="Gene3D" id="1.10.10.10">
    <property type="entry name" value="Winged helix-like DNA-binding domain superfamily/Winged helix DNA-binding domain"/>
    <property type="match status" value="1"/>
</dbReference>
<dbReference type="OrthoDB" id="5676324at2"/>
<evidence type="ECO:0000259" key="2">
    <source>
        <dbReference type="PROSITE" id="PS51702"/>
    </source>
</evidence>
<dbReference type="Gene3D" id="3.30.420.10">
    <property type="entry name" value="Ribonuclease H-like superfamily/Ribonuclease H"/>
    <property type="match status" value="1"/>
</dbReference>
<dbReference type="InterPro" id="IPR003314">
    <property type="entry name" value="Mu-type_HTH"/>
</dbReference>
<dbReference type="GO" id="GO:0003677">
    <property type="term" value="F:DNA binding"/>
    <property type="evidence" value="ECO:0007669"/>
    <property type="project" value="InterPro"/>
</dbReference>
<dbReference type="SUPFAM" id="SSF53098">
    <property type="entry name" value="Ribonuclease H-like"/>
    <property type="match status" value="1"/>
</dbReference>
<dbReference type="GO" id="GO:0015074">
    <property type="term" value="P:DNA integration"/>
    <property type="evidence" value="ECO:0007669"/>
    <property type="project" value="InterPro"/>
</dbReference>
<evidence type="ECO:0000313" key="3">
    <source>
        <dbReference type="EMBL" id="SDE87898.1"/>
    </source>
</evidence>
<protein>
    <submittedName>
        <fullName evidence="3 4">Transposase</fullName>
    </submittedName>
</protein>
<dbReference type="InterPro" id="IPR036397">
    <property type="entry name" value="RNaseH_sf"/>
</dbReference>
<keyword evidence="5" id="KW-1185">Reference proteome</keyword>
<dbReference type="InterPro" id="IPR009004">
    <property type="entry name" value="Transposase_Mu_C"/>
</dbReference>
<proteinExistence type="predicted"/>
<dbReference type="PROSITE" id="PS50994">
    <property type="entry name" value="INTEGRASE"/>
    <property type="match status" value="1"/>
</dbReference>
<dbReference type="Proteomes" id="UP000317951">
    <property type="component" value="Unassembled WGS sequence"/>
</dbReference>
<dbReference type="GeneID" id="78552760"/>
<dbReference type="RefSeq" id="WP_042946748.1">
    <property type="nucleotide sequence ID" value="NZ_LT629689.1"/>
</dbReference>
<dbReference type="Gene3D" id="1.10.10.60">
    <property type="entry name" value="Homeodomain-like"/>
    <property type="match status" value="1"/>
</dbReference>